<keyword evidence="2" id="KW-1185">Reference proteome</keyword>
<comment type="caution">
    <text evidence="1">The sequence shown here is derived from an EMBL/GenBank/DDBJ whole genome shotgun (WGS) entry which is preliminary data.</text>
</comment>
<evidence type="ECO:0000313" key="2">
    <source>
        <dbReference type="Proteomes" id="UP001153387"/>
    </source>
</evidence>
<accession>A0A9X4QN22</accession>
<name>A0A9X4QN22_9BACL</name>
<dbReference type="Proteomes" id="UP001153387">
    <property type="component" value="Unassembled WGS sequence"/>
</dbReference>
<gene>
    <name evidence="1" type="ORF">OMP38_14450</name>
</gene>
<proteinExistence type="predicted"/>
<organism evidence="1 2">
    <name type="scientific">Cohnella ginsengisoli</name>
    <dbReference type="NCBI Taxonomy" id="425004"/>
    <lineage>
        <taxon>Bacteria</taxon>
        <taxon>Bacillati</taxon>
        <taxon>Bacillota</taxon>
        <taxon>Bacilli</taxon>
        <taxon>Bacillales</taxon>
        <taxon>Paenibacillaceae</taxon>
        <taxon>Cohnella</taxon>
    </lineage>
</organism>
<protein>
    <submittedName>
        <fullName evidence="1">Uncharacterized protein</fullName>
    </submittedName>
</protein>
<sequence length="623" mass="67929">MPIFTSASPPKSYELRLQAINGGASYKYDPTQLRDTQSPYMLNMVADDQGTLSKRDGQGYVYASSLGAGGVNGAYGRLFGGNKIFAWGAAIYRQSGSSAPVALISGLANSKGSFFAFNGKLYYLNGTDYIVIDSSLTASQVTAAAYVPTLTMSNAPTGGGTPFEQFNLLTPAFKASYSANGTATAYTLPLTGLDATAVTATVNGVAKVETTDFAVNRTTGVVTFTAAPSSGTNNVVITAYKTISGNINRIKNCRYIIDFGGDNDTRLFLWGNPNYPNRVFRSGLLDPTYFPENEYSDVGSSAEAVVACAKHYDKLVYLKERSIAFTIYQNPVTQGFWGADQIGASFPLYWINGAVGCDMPGSVQVIDNNVVFGNSELGLFVIVQVSIRDERNVRPISGNINGASGRPGLLDLGKTALTAATSVDDGSNYWICVGNQAYVWNYKLSPFANTGNTAADEEALAWFPQTNINAACWIQDNRTIYYGDRTLGRLVMFSTVLSDFSGAINGVWRSKLFNFGMPDWYKTVSYLWFTAKAGGFSFFTIKYISENGQTLDQESVNVSSFRWDQATWANWSWAVNQYPPPVRMKPKQRKVEYFQIEFSNNTANQNLTLLSLVIPYVAVKKVK</sequence>
<dbReference type="AlphaFoldDB" id="A0A9X4QN22"/>
<evidence type="ECO:0000313" key="1">
    <source>
        <dbReference type="EMBL" id="MDG0791917.1"/>
    </source>
</evidence>
<dbReference type="RefSeq" id="WP_277565756.1">
    <property type="nucleotide sequence ID" value="NZ_JAPDHZ010000003.1"/>
</dbReference>
<reference evidence="1 2" key="1">
    <citation type="submission" date="2022-10" db="EMBL/GenBank/DDBJ databases">
        <title>Comparative genomic analysis of Cohnella hashimotonis sp. nov., isolated from the International Space Station.</title>
        <authorList>
            <person name="Simpson A."/>
            <person name="Venkateswaran K."/>
        </authorList>
    </citation>
    <scope>NUCLEOTIDE SEQUENCE [LARGE SCALE GENOMIC DNA]</scope>
    <source>
        <strain evidence="1 2">DSM 18997</strain>
    </source>
</reference>
<dbReference type="EMBL" id="JAPDHZ010000003">
    <property type="protein sequence ID" value="MDG0791917.1"/>
    <property type="molecule type" value="Genomic_DNA"/>
</dbReference>